<dbReference type="SUPFAM" id="SSF143456">
    <property type="entry name" value="VC0467-like"/>
    <property type="match status" value="1"/>
</dbReference>
<comment type="caution">
    <text evidence="3">The sequence shown here is derived from an EMBL/GenBank/DDBJ whole genome shotgun (WGS) entry which is preliminary data.</text>
</comment>
<accession>A0ABT3TCN2</accession>
<dbReference type="PANTHER" id="PTHR30327">
    <property type="entry name" value="UNCHARACTERIZED PROTEIN YQGE"/>
    <property type="match status" value="1"/>
</dbReference>
<evidence type="ECO:0000256" key="1">
    <source>
        <dbReference type="ARBA" id="ARBA00009600"/>
    </source>
</evidence>
<dbReference type="Gene3D" id="3.40.1740.10">
    <property type="entry name" value="VC0467-like"/>
    <property type="match status" value="1"/>
</dbReference>
<dbReference type="RefSeq" id="WP_279244028.1">
    <property type="nucleotide sequence ID" value="NZ_SHNN01000001.1"/>
</dbReference>
<protein>
    <recommendedName>
        <fullName evidence="2">UPF0301 protein EYC98_04110</fullName>
    </recommendedName>
</protein>
<evidence type="ECO:0000256" key="2">
    <source>
        <dbReference type="HAMAP-Rule" id="MF_00758"/>
    </source>
</evidence>
<evidence type="ECO:0000313" key="4">
    <source>
        <dbReference type="Proteomes" id="UP001143362"/>
    </source>
</evidence>
<evidence type="ECO:0000313" key="3">
    <source>
        <dbReference type="EMBL" id="MCX2980047.1"/>
    </source>
</evidence>
<dbReference type="Proteomes" id="UP001143362">
    <property type="component" value="Unassembled WGS sequence"/>
</dbReference>
<dbReference type="Pfam" id="PF02622">
    <property type="entry name" value="DUF179"/>
    <property type="match status" value="1"/>
</dbReference>
<sequence length="194" mass="20839">MPAHENNDTTFSSLRNHFLLAMPGLTDAMFSHSITYICEHNEQGAMGLVINHPLDLSVGDVLKHLELDAYGQWGDVPVLAGGPVKPDRGFVLHQPTERQWDSSVAVTDHIHLTTSRDILAALAADDGLENAVITLGYAGWSAGQLEHEILENSWLTLPADSAIIFDTPYQNRAIAAAAGLGIDLNLLSGEAGHA</sequence>
<dbReference type="InterPro" id="IPR003774">
    <property type="entry name" value="AlgH-like"/>
</dbReference>
<organism evidence="3 4">
    <name type="scientific">Candidatus Litorirhabdus singularis</name>
    <dbReference type="NCBI Taxonomy" id="2518993"/>
    <lineage>
        <taxon>Bacteria</taxon>
        <taxon>Pseudomonadati</taxon>
        <taxon>Pseudomonadota</taxon>
        <taxon>Gammaproteobacteria</taxon>
        <taxon>Cellvibrionales</taxon>
        <taxon>Halieaceae</taxon>
        <taxon>Candidatus Litorirhabdus</taxon>
    </lineage>
</organism>
<name>A0ABT3TCN2_9GAMM</name>
<comment type="similarity">
    <text evidence="1 2">Belongs to the UPF0301 (AlgH) family.</text>
</comment>
<proteinExistence type="inferred from homology"/>
<keyword evidence="4" id="KW-1185">Reference proteome</keyword>
<gene>
    <name evidence="3" type="ORF">EYC98_04110</name>
</gene>
<reference evidence="3" key="1">
    <citation type="submission" date="2019-02" db="EMBL/GenBank/DDBJ databases">
        <authorList>
            <person name="Li S.-H."/>
        </authorList>
    </citation>
    <scope>NUCLEOTIDE SEQUENCE</scope>
    <source>
        <strain evidence="3">IMCC14734</strain>
    </source>
</reference>
<dbReference type="NCBIfam" id="NF001266">
    <property type="entry name" value="PRK00228.1-1"/>
    <property type="match status" value="1"/>
</dbReference>
<dbReference type="PANTHER" id="PTHR30327:SF1">
    <property type="entry name" value="UPF0301 PROTEIN YQGE"/>
    <property type="match status" value="1"/>
</dbReference>
<dbReference type="HAMAP" id="MF_00758">
    <property type="entry name" value="UPF0301"/>
    <property type="match status" value="1"/>
</dbReference>
<dbReference type="EMBL" id="SHNN01000001">
    <property type="protein sequence ID" value="MCX2980047.1"/>
    <property type="molecule type" value="Genomic_DNA"/>
</dbReference>